<feature type="compositionally biased region" description="Polar residues" evidence="1">
    <location>
        <begin position="274"/>
        <end position="283"/>
    </location>
</feature>
<reference evidence="2" key="1">
    <citation type="journal article" date="2021" name="Nat. Commun.">
        <title>Genetic determinants of endophytism in the Arabidopsis root mycobiome.</title>
        <authorList>
            <person name="Mesny F."/>
            <person name="Miyauchi S."/>
            <person name="Thiergart T."/>
            <person name="Pickel B."/>
            <person name="Atanasova L."/>
            <person name="Karlsson M."/>
            <person name="Huettel B."/>
            <person name="Barry K.W."/>
            <person name="Haridas S."/>
            <person name="Chen C."/>
            <person name="Bauer D."/>
            <person name="Andreopoulos W."/>
            <person name="Pangilinan J."/>
            <person name="LaButti K."/>
            <person name="Riley R."/>
            <person name="Lipzen A."/>
            <person name="Clum A."/>
            <person name="Drula E."/>
            <person name="Henrissat B."/>
            <person name="Kohler A."/>
            <person name="Grigoriev I.V."/>
            <person name="Martin F.M."/>
            <person name="Hacquard S."/>
        </authorList>
    </citation>
    <scope>NUCLEOTIDE SEQUENCE</scope>
    <source>
        <strain evidence="2">MPI-CAGE-AT-0021</strain>
    </source>
</reference>
<accession>A0A9P9EYV4</accession>
<protein>
    <submittedName>
        <fullName evidence="2">Uncharacterized protein</fullName>
    </submittedName>
</protein>
<dbReference type="EMBL" id="JAGMUU010000006">
    <property type="protein sequence ID" value="KAH7150325.1"/>
    <property type="molecule type" value="Genomic_DNA"/>
</dbReference>
<dbReference type="AlphaFoldDB" id="A0A9P9EYV4"/>
<sequence>MADKIPRYRVEYQVDQPDGSVCGKDNDEHPIRTSHVGCRESCSLWQELFPDAWFASAVHAATQRKTPPSSRPSARVRPIPSCQPVLTGGLPWIKADKLDESALQDGCDEHLVSWTASEGGVIFVGNGSGVIHGRRHGEMNVASNSESWIGRSLQSRCIAVFEGRTREAGQLWVSIAWYVPSGGRGGYVPPLCSKHLIFSIYRRRFPGSFGQLDGMVGDRAGRHRHRAGVGEDWRCIRILTVASGGPHTQCHDAGDQKKKREREKASRDSLLGANKNSSNSHSQVSKRRAREEPWEP</sequence>
<organism evidence="2 3">
    <name type="scientific">Dactylonectria estremocensis</name>
    <dbReference type="NCBI Taxonomy" id="1079267"/>
    <lineage>
        <taxon>Eukaryota</taxon>
        <taxon>Fungi</taxon>
        <taxon>Dikarya</taxon>
        <taxon>Ascomycota</taxon>
        <taxon>Pezizomycotina</taxon>
        <taxon>Sordariomycetes</taxon>
        <taxon>Hypocreomycetidae</taxon>
        <taxon>Hypocreales</taxon>
        <taxon>Nectriaceae</taxon>
        <taxon>Dactylonectria</taxon>
    </lineage>
</organism>
<feature type="compositionally biased region" description="Basic and acidic residues" evidence="1">
    <location>
        <begin position="249"/>
        <end position="267"/>
    </location>
</feature>
<evidence type="ECO:0000256" key="1">
    <source>
        <dbReference type="SAM" id="MobiDB-lite"/>
    </source>
</evidence>
<feature type="region of interest" description="Disordered" evidence="1">
    <location>
        <begin position="245"/>
        <end position="296"/>
    </location>
</feature>
<name>A0A9P9EYV4_9HYPO</name>
<evidence type="ECO:0000313" key="2">
    <source>
        <dbReference type="EMBL" id="KAH7150325.1"/>
    </source>
</evidence>
<gene>
    <name evidence="2" type="ORF">B0J13DRAFT_523388</name>
</gene>
<proteinExistence type="predicted"/>
<dbReference type="Proteomes" id="UP000717696">
    <property type="component" value="Unassembled WGS sequence"/>
</dbReference>
<keyword evidence="3" id="KW-1185">Reference proteome</keyword>
<comment type="caution">
    <text evidence="2">The sequence shown here is derived from an EMBL/GenBank/DDBJ whole genome shotgun (WGS) entry which is preliminary data.</text>
</comment>
<evidence type="ECO:0000313" key="3">
    <source>
        <dbReference type="Proteomes" id="UP000717696"/>
    </source>
</evidence>